<dbReference type="InterPro" id="IPR002921">
    <property type="entry name" value="Fungal_lipase-type"/>
</dbReference>
<feature type="transmembrane region" description="Helical" evidence="1">
    <location>
        <begin position="211"/>
        <end position="235"/>
    </location>
</feature>
<dbReference type="InterPro" id="IPR029058">
    <property type="entry name" value="AB_hydrolase_fold"/>
</dbReference>
<dbReference type="GO" id="GO:0006629">
    <property type="term" value="P:lipid metabolic process"/>
    <property type="evidence" value="ECO:0007669"/>
    <property type="project" value="InterPro"/>
</dbReference>
<evidence type="ECO:0000313" key="3">
    <source>
        <dbReference type="Proteomes" id="UP000515163"/>
    </source>
</evidence>
<evidence type="ECO:0000313" key="4">
    <source>
        <dbReference type="RefSeq" id="XP_031565178.1"/>
    </source>
</evidence>
<evidence type="ECO:0000256" key="1">
    <source>
        <dbReference type="SAM" id="Phobius"/>
    </source>
</evidence>
<gene>
    <name evidence="4" type="primary">LOC116300442</name>
</gene>
<evidence type="ECO:0000259" key="2">
    <source>
        <dbReference type="Pfam" id="PF01764"/>
    </source>
</evidence>
<dbReference type="Pfam" id="PF01764">
    <property type="entry name" value="Lipase_3"/>
    <property type="match status" value="1"/>
</dbReference>
<dbReference type="CDD" id="cd00741">
    <property type="entry name" value="Lipase"/>
    <property type="match status" value="1"/>
</dbReference>
<feature type="transmembrane region" description="Helical" evidence="1">
    <location>
        <begin position="140"/>
        <end position="161"/>
    </location>
</feature>
<feature type="transmembrane region" description="Helical" evidence="1">
    <location>
        <begin position="274"/>
        <end position="298"/>
    </location>
</feature>
<accession>A0A6P8IAK0</accession>
<feature type="transmembrane region" description="Helical" evidence="1">
    <location>
        <begin position="241"/>
        <end position="262"/>
    </location>
</feature>
<dbReference type="GeneID" id="116300442"/>
<dbReference type="Gene3D" id="3.40.50.1820">
    <property type="entry name" value="alpha/beta hydrolase"/>
    <property type="match status" value="1"/>
</dbReference>
<feature type="transmembrane region" description="Helical" evidence="1">
    <location>
        <begin position="54"/>
        <end position="81"/>
    </location>
</feature>
<dbReference type="OrthoDB" id="58570at2759"/>
<sequence length="594" mass="66441">MIPLKTFAEGMFAQEEDDDYAYAGFHMKPKEKEKLFPDRKGCGWTFLRFLIDTLFILSYLVLSIIFISFFVSALAFSLSLSLDMTFEMLSPVGSTQSKKNIISVCLFFLLCSVLVLVSLMLSLFWEVLKAVLLKISIKYNIARVVLLLLVVVTSGVWAGVVAPVDSQVNFADYFHYISVVVWVTAFGLSVLGSLLLIVFVFTHSVKNKKILCVHVCIAVILVMFSVISPIAFGIITDSSVGIIAFVLLLPLFTAFAVIYAYFRGKTRDRRKYIFNKYSCLLYLILFLLTVTILFTSVMNAPTGCGSHCKEELEKNAAAVDRQLFAEDHYQICTQRWTSKMFNIADMAFFANLTYNRQVVKPNSTAIQQLANDFFKTRSMTWTVKHISSTMPYFIHLQTGFVHVIAIRGPQDTLEFVESAKLWDETAVLQSLALVFPILQNLPIKFKAEYVSKSSFINKIFHAGSNSHFFQSIEDYVKQVKNTSDVVLVGHSLGGGIAKIIGARQKIPAVAFSSPGIGNSYIKFGFSLQDAMKFVVTIAPDGDVIPMVDQLYGQVQTIRCTGENFVQCHQISRTYCELQSGCGNLMPGCESVLDN</sequence>
<feature type="domain" description="Fungal lipase-type" evidence="2">
    <location>
        <begin position="461"/>
        <end position="547"/>
    </location>
</feature>
<keyword evidence="1" id="KW-0812">Transmembrane</keyword>
<keyword evidence="1" id="KW-0472">Membrane</keyword>
<dbReference type="Proteomes" id="UP000515163">
    <property type="component" value="Unplaced"/>
</dbReference>
<keyword evidence="1" id="KW-1133">Transmembrane helix</keyword>
<dbReference type="AlphaFoldDB" id="A0A6P8IAK0"/>
<dbReference type="KEGG" id="aten:116300442"/>
<dbReference type="SUPFAM" id="SSF53474">
    <property type="entry name" value="alpha/beta-Hydrolases"/>
    <property type="match status" value="1"/>
</dbReference>
<feature type="transmembrane region" description="Helical" evidence="1">
    <location>
        <begin position="101"/>
        <end position="128"/>
    </location>
</feature>
<feature type="transmembrane region" description="Helical" evidence="1">
    <location>
        <begin position="173"/>
        <end position="199"/>
    </location>
</feature>
<keyword evidence="3" id="KW-1185">Reference proteome</keyword>
<reference evidence="4" key="1">
    <citation type="submission" date="2025-08" db="UniProtKB">
        <authorList>
            <consortium name="RefSeq"/>
        </authorList>
    </citation>
    <scope>IDENTIFICATION</scope>
    <source>
        <tissue evidence="4">Tentacle</tissue>
    </source>
</reference>
<organism evidence="3 4">
    <name type="scientific">Actinia tenebrosa</name>
    <name type="common">Australian red waratah sea anemone</name>
    <dbReference type="NCBI Taxonomy" id="6105"/>
    <lineage>
        <taxon>Eukaryota</taxon>
        <taxon>Metazoa</taxon>
        <taxon>Cnidaria</taxon>
        <taxon>Anthozoa</taxon>
        <taxon>Hexacorallia</taxon>
        <taxon>Actiniaria</taxon>
        <taxon>Actiniidae</taxon>
        <taxon>Actinia</taxon>
    </lineage>
</organism>
<dbReference type="InParanoid" id="A0A6P8IAK0"/>
<proteinExistence type="predicted"/>
<name>A0A6P8IAK0_ACTTE</name>
<dbReference type="RefSeq" id="XP_031565178.1">
    <property type="nucleotide sequence ID" value="XM_031709318.1"/>
</dbReference>
<protein>
    <submittedName>
        <fullName evidence="4">Uncharacterized protein LOC116300442</fullName>
    </submittedName>
</protein>